<name>A0A833W294_9HYME</name>
<proteinExistence type="predicted"/>
<protein>
    <submittedName>
        <fullName evidence="2">Uncharacterized protein</fullName>
    </submittedName>
</protein>
<dbReference type="Gene3D" id="3.40.50.620">
    <property type="entry name" value="HUPs"/>
    <property type="match status" value="1"/>
</dbReference>
<dbReference type="InterPro" id="IPR014729">
    <property type="entry name" value="Rossmann-like_a/b/a_fold"/>
</dbReference>
<keyword evidence="3" id="KW-1185">Reference proteome</keyword>
<gene>
    <name evidence="2" type="ORF">E2986_13334</name>
</gene>
<dbReference type="EMBL" id="WNWW01000850">
    <property type="protein sequence ID" value="KAF3421572.1"/>
    <property type="molecule type" value="Genomic_DNA"/>
</dbReference>
<organism evidence="2 3">
    <name type="scientific">Frieseomelitta varia</name>
    <dbReference type="NCBI Taxonomy" id="561572"/>
    <lineage>
        <taxon>Eukaryota</taxon>
        <taxon>Metazoa</taxon>
        <taxon>Ecdysozoa</taxon>
        <taxon>Arthropoda</taxon>
        <taxon>Hexapoda</taxon>
        <taxon>Insecta</taxon>
        <taxon>Pterygota</taxon>
        <taxon>Neoptera</taxon>
        <taxon>Endopterygota</taxon>
        <taxon>Hymenoptera</taxon>
        <taxon>Apocrita</taxon>
        <taxon>Aculeata</taxon>
        <taxon>Apoidea</taxon>
        <taxon>Anthophila</taxon>
        <taxon>Apidae</taxon>
        <taxon>Frieseomelitta</taxon>
    </lineage>
</organism>
<dbReference type="Proteomes" id="UP000655588">
    <property type="component" value="Unassembled WGS sequence"/>
</dbReference>
<dbReference type="AlphaFoldDB" id="A0A833W294"/>
<evidence type="ECO:0000256" key="1">
    <source>
        <dbReference type="SAM" id="MobiDB-lite"/>
    </source>
</evidence>
<evidence type="ECO:0000313" key="2">
    <source>
        <dbReference type="EMBL" id="KAF3421572.1"/>
    </source>
</evidence>
<evidence type="ECO:0000313" key="3">
    <source>
        <dbReference type="Proteomes" id="UP000655588"/>
    </source>
</evidence>
<reference evidence="2" key="1">
    <citation type="submission" date="2019-11" db="EMBL/GenBank/DDBJ databases">
        <title>The nuclear and mitochondrial genomes of Frieseomelitta varia - a highly eusocial stingless bee (Meliponini) with a permanently sterile worker caste.</title>
        <authorList>
            <person name="Freitas F.C.P."/>
            <person name="Lourenco A.P."/>
            <person name="Nunes F.M.F."/>
            <person name="Paschoal A.R."/>
            <person name="Abreu F.C.P."/>
            <person name="Barbin F.O."/>
            <person name="Bataglia L."/>
            <person name="Cardoso-Junior C.A.M."/>
            <person name="Cervoni M.S."/>
            <person name="Silva S.R."/>
            <person name="Dalarmi F."/>
            <person name="Del Lama M.A."/>
            <person name="Depintor T.S."/>
            <person name="Ferreira K.M."/>
            <person name="Goria P.S."/>
            <person name="Jaskot M.C."/>
            <person name="Lago D.C."/>
            <person name="Luna-Lucena D."/>
            <person name="Moda L.M."/>
            <person name="Nascimento L."/>
            <person name="Pedrino M."/>
            <person name="Rabico F.O."/>
            <person name="Sanches F.C."/>
            <person name="Santos D.E."/>
            <person name="Santos C.G."/>
            <person name="Vieira J."/>
            <person name="Lopes T.F."/>
            <person name="Barchuk A.R."/>
            <person name="Hartfelder K."/>
            <person name="Simoes Z.L.P."/>
            <person name="Bitondi M.M.G."/>
            <person name="Pinheiro D.G."/>
        </authorList>
    </citation>
    <scope>NUCLEOTIDE SEQUENCE</scope>
    <source>
        <strain evidence="2">USP_RPSP 00005682</strain>
        <tissue evidence="2">Whole individual</tissue>
    </source>
</reference>
<accession>A0A833W294</accession>
<sequence length="369" mass="43779">MPLQLEKSIDYLYRLNYYEKPEHVWIYLDGSEESVLMVHLARIASDKLRHCSKLRTICLESDIQKMGTDEFIHELKNRYNIEMYKLECKERDAVCTISNFAALKPELRVLLVGKRLNSKKETYNDIARLNGDYSSFVQVHFPLIDWTDDDVQDRKDSKLRKKIVKVAFLYSLIPDYHENSEICLEGNTWFRQGRLLRVKRQNSQDENYLIPRYVDAYDVFLAICLGCRKKQRHLPSLRIESIGHHHSNEIKNKKKKNMKYGQGKSLPWKKIKNIAILGQEILNVRGTSFPAQEVNHLSSDYTWIYLKLRKHCKFGAKNSRRKEWLSVGRSDEEPTTKETNRPRTTEMQDVRLRAEKTENTYTSEWKRRK</sequence>
<feature type="region of interest" description="Disordered" evidence="1">
    <location>
        <begin position="323"/>
        <end position="369"/>
    </location>
</feature>
<feature type="compositionally biased region" description="Basic and acidic residues" evidence="1">
    <location>
        <begin position="323"/>
        <end position="358"/>
    </location>
</feature>
<comment type="caution">
    <text evidence="2">The sequence shown here is derived from an EMBL/GenBank/DDBJ whole genome shotgun (WGS) entry which is preliminary data.</text>
</comment>